<dbReference type="RefSeq" id="WP_274187252.1">
    <property type="nucleotide sequence ID" value="NZ_BAABHN010000023.1"/>
</dbReference>
<reference evidence="8" key="1">
    <citation type="journal article" date="2019" name="Int. J. Syst. Evol. Microbiol.">
        <title>The Global Catalogue of Microorganisms (GCM) 10K type strain sequencing project: providing services to taxonomists for standard genome sequencing and annotation.</title>
        <authorList>
            <consortium name="The Broad Institute Genomics Platform"/>
            <consortium name="The Broad Institute Genome Sequencing Center for Infectious Disease"/>
            <person name="Wu L."/>
            <person name="Ma J."/>
        </authorList>
    </citation>
    <scope>NUCLEOTIDE SEQUENCE [LARGE SCALE GENOMIC DNA]</scope>
    <source>
        <strain evidence="8">CCUG 50347</strain>
    </source>
</reference>
<evidence type="ECO:0000256" key="4">
    <source>
        <dbReference type="ARBA" id="ARBA00022989"/>
    </source>
</evidence>
<dbReference type="EMBL" id="JBHSIM010000023">
    <property type="protein sequence ID" value="MFC4833134.1"/>
    <property type="molecule type" value="Genomic_DNA"/>
</dbReference>
<feature type="transmembrane region" description="Helical" evidence="6">
    <location>
        <begin position="39"/>
        <end position="60"/>
    </location>
</feature>
<feature type="transmembrane region" description="Helical" evidence="6">
    <location>
        <begin position="307"/>
        <end position="329"/>
    </location>
</feature>
<feature type="transmembrane region" description="Helical" evidence="6">
    <location>
        <begin position="373"/>
        <end position="391"/>
    </location>
</feature>
<organism evidence="7 8">
    <name type="scientific">Actinomycetospora chibensis</name>
    <dbReference type="NCBI Taxonomy" id="663606"/>
    <lineage>
        <taxon>Bacteria</taxon>
        <taxon>Bacillati</taxon>
        <taxon>Actinomycetota</taxon>
        <taxon>Actinomycetes</taxon>
        <taxon>Pseudonocardiales</taxon>
        <taxon>Pseudonocardiaceae</taxon>
        <taxon>Actinomycetospora</taxon>
    </lineage>
</organism>
<feature type="transmembrane region" description="Helical" evidence="6">
    <location>
        <begin position="174"/>
        <end position="195"/>
    </location>
</feature>
<evidence type="ECO:0000313" key="8">
    <source>
        <dbReference type="Proteomes" id="UP001595909"/>
    </source>
</evidence>
<keyword evidence="2" id="KW-1003">Cell membrane</keyword>
<keyword evidence="3 6" id="KW-0812">Transmembrane</keyword>
<dbReference type="PANTHER" id="PTHR30250:SF11">
    <property type="entry name" value="O-ANTIGEN TRANSPORTER-RELATED"/>
    <property type="match status" value="1"/>
</dbReference>
<evidence type="ECO:0000256" key="1">
    <source>
        <dbReference type="ARBA" id="ARBA00004651"/>
    </source>
</evidence>
<keyword evidence="5 6" id="KW-0472">Membrane</keyword>
<evidence type="ECO:0008006" key="9">
    <source>
        <dbReference type="Google" id="ProtNLM"/>
    </source>
</evidence>
<protein>
    <recommendedName>
        <fullName evidence="9">O-antigen/teichoic acid export membrane protein</fullName>
    </recommendedName>
</protein>
<keyword evidence="4 6" id="KW-1133">Transmembrane helix</keyword>
<proteinExistence type="predicted"/>
<accession>A0ABV9RFZ6</accession>
<dbReference type="Proteomes" id="UP001595909">
    <property type="component" value="Unassembled WGS sequence"/>
</dbReference>
<feature type="transmembrane region" description="Helical" evidence="6">
    <location>
        <begin position="397"/>
        <end position="417"/>
    </location>
</feature>
<sequence length="444" mass="45336">MASPAVRAALGVPASQVLLAASGYLVLVMAAQRLPASGFAILSSFYLLVNTIGRGVFVAIELEVTRAMAAAIARGESSAPTLTVALRRAAVFGAAALVLVLVCAPLVLGTGGGPAIVVLLGFGALSTATTYLVRGPLAAQRRFHAYGATWWGEAAIALAGAGVLLGLGVSDTDLWALVFVVAPVSTTVITLAIVLRGRLVARLRLQLSDLRDTGVRPSPDAHLTNAALVWLVLLFLSSQGVWNLVPVFVTSRLGAEPAAAAAFVSVAILIRAPVFVFPAVQALLMPSASSAATRGDREALDRTFRPVLVLLAAGGLLWIAACVSVVPWFSRVVFRAAQTPSTTVLALLGLSTLLGAAAMVPQTKLVASLRHRQAALSWLAGLAVGLGVATVGLRPELAGALAQLAAACAVVGLLWFFDRRAARGPDRAVGLPADGGPGGPLTGG</sequence>
<evidence type="ECO:0000256" key="2">
    <source>
        <dbReference type="ARBA" id="ARBA00022475"/>
    </source>
</evidence>
<feature type="transmembrane region" description="Helical" evidence="6">
    <location>
        <begin position="89"/>
        <end position="108"/>
    </location>
</feature>
<feature type="transmembrane region" description="Helical" evidence="6">
    <location>
        <begin position="145"/>
        <end position="168"/>
    </location>
</feature>
<feature type="transmembrane region" description="Helical" evidence="6">
    <location>
        <begin position="226"/>
        <end position="249"/>
    </location>
</feature>
<evidence type="ECO:0000256" key="5">
    <source>
        <dbReference type="ARBA" id="ARBA00023136"/>
    </source>
</evidence>
<comment type="caution">
    <text evidence="7">The sequence shown here is derived from an EMBL/GenBank/DDBJ whole genome shotgun (WGS) entry which is preliminary data.</text>
</comment>
<dbReference type="InterPro" id="IPR050833">
    <property type="entry name" value="Poly_Biosynth_Transport"/>
</dbReference>
<gene>
    <name evidence="7" type="ORF">ACFPEL_12030</name>
</gene>
<name>A0ABV9RFZ6_9PSEU</name>
<comment type="subcellular location">
    <subcellularLocation>
        <location evidence="1">Cell membrane</location>
        <topology evidence="1">Multi-pass membrane protein</topology>
    </subcellularLocation>
</comment>
<feature type="transmembrane region" description="Helical" evidence="6">
    <location>
        <begin position="114"/>
        <end position="133"/>
    </location>
</feature>
<evidence type="ECO:0000256" key="3">
    <source>
        <dbReference type="ARBA" id="ARBA00022692"/>
    </source>
</evidence>
<keyword evidence="8" id="KW-1185">Reference proteome</keyword>
<feature type="transmembrane region" description="Helical" evidence="6">
    <location>
        <begin position="261"/>
        <end position="286"/>
    </location>
</feature>
<dbReference type="PANTHER" id="PTHR30250">
    <property type="entry name" value="PST FAMILY PREDICTED COLANIC ACID TRANSPORTER"/>
    <property type="match status" value="1"/>
</dbReference>
<evidence type="ECO:0000256" key="6">
    <source>
        <dbReference type="SAM" id="Phobius"/>
    </source>
</evidence>
<feature type="transmembrane region" description="Helical" evidence="6">
    <location>
        <begin position="341"/>
        <end position="361"/>
    </location>
</feature>
<evidence type="ECO:0000313" key="7">
    <source>
        <dbReference type="EMBL" id="MFC4833134.1"/>
    </source>
</evidence>